<keyword evidence="2" id="KW-1185">Reference proteome</keyword>
<protein>
    <submittedName>
        <fullName evidence="1">Uncharacterized protein</fullName>
    </submittedName>
</protein>
<evidence type="ECO:0000313" key="1">
    <source>
        <dbReference type="EMBL" id="KYN19693.1"/>
    </source>
</evidence>
<proteinExistence type="predicted"/>
<name>A0A195E3H9_9HYME</name>
<organism evidence="1 2">
    <name type="scientific">Trachymyrmex cornetzi</name>
    <dbReference type="NCBI Taxonomy" id="471704"/>
    <lineage>
        <taxon>Eukaryota</taxon>
        <taxon>Metazoa</taxon>
        <taxon>Ecdysozoa</taxon>
        <taxon>Arthropoda</taxon>
        <taxon>Hexapoda</taxon>
        <taxon>Insecta</taxon>
        <taxon>Pterygota</taxon>
        <taxon>Neoptera</taxon>
        <taxon>Endopterygota</taxon>
        <taxon>Hymenoptera</taxon>
        <taxon>Apocrita</taxon>
        <taxon>Aculeata</taxon>
        <taxon>Formicoidea</taxon>
        <taxon>Formicidae</taxon>
        <taxon>Myrmicinae</taxon>
        <taxon>Trachymyrmex</taxon>
    </lineage>
</organism>
<sequence>MIGLSLSFSLDLTRIIHTSKGCLYRPPKDILRSKVVPKTSLMIKCAVWEMYKPIVLKNLTTAKLLFLLERSHCRLSFGRCDNEESHSQLASLRVRMR</sequence>
<dbReference type="AlphaFoldDB" id="A0A195E3H9"/>
<evidence type="ECO:0000313" key="2">
    <source>
        <dbReference type="Proteomes" id="UP000078492"/>
    </source>
</evidence>
<accession>A0A195E3H9</accession>
<gene>
    <name evidence="1" type="ORF">ALC57_08169</name>
</gene>
<dbReference type="EMBL" id="KQ979701">
    <property type="protein sequence ID" value="KYN19693.1"/>
    <property type="molecule type" value="Genomic_DNA"/>
</dbReference>
<dbReference type="Proteomes" id="UP000078492">
    <property type="component" value="Unassembled WGS sequence"/>
</dbReference>
<reference evidence="1 2" key="1">
    <citation type="submission" date="2015-09" db="EMBL/GenBank/DDBJ databases">
        <title>Trachymyrmex cornetzi WGS genome.</title>
        <authorList>
            <person name="Nygaard S."/>
            <person name="Hu H."/>
            <person name="Boomsma J."/>
            <person name="Zhang G."/>
        </authorList>
    </citation>
    <scope>NUCLEOTIDE SEQUENCE [LARGE SCALE GENOMIC DNA]</scope>
    <source>
        <strain evidence="1">Tcor2-1</strain>
        <tissue evidence="1">Whole body</tissue>
    </source>
</reference>